<dbReference type="AlphaFoldDB" id="A0A1A7NLW7"/>
<dbReference type="Pfam" id="PF04393">
    <property type="entry name" value="DUF535"/>
    <property type="match status" value="1"/>
</dbReference>
<dbReference type="InterPro" id="IPR007488">
    <property type="entry name" value="DUF535"/>
</dbReference>
<dbReference type="RefSeq" id="WP_065239940.1">
    <property type="nucleotide sequence ID" value="NZ_JTJM01000064.1"/>
</dbReference>
<proteinExistence type="predicted"/>
<evidence type="ECO:0000313" key="1">
    <source>
        <dbReference type="EMBL" id="OBW90608.1"/>
    </source>
</evidence>
<accession>A0A1A7NLW7</accession>
<name>A0A1A7NLW7_9PAST</name>
<dbReference type="Proteomes" id="UP000243558">
    <property type="component" value="Unassembled WGS sequence"/>
</dbReference>
<dbReference type="EMBL" id="JTJM01000064">
    <property type="protein sequence ID" value="OBW90608.1"/>
    <property type="molecule type" value="Genomic_DNA"/>
</dbReference>
<dbReference type="PANTHER" id="PTHR38785">
    <property type="entry name" value="HOMOLOG OF VIRK"/>
    <property type="match status" value="1"/>
</dbReference>
<evidence type="ECO:0000313" key="2">
    <source>
        <dbReference type="Proteomes" id="UP000243558"/>
    </source>
</evidence>
<dbReference type="PANTHER" id="PTHR38785:SF1">
    <property type="entry name" value="HOMOLOG OF VIRK"/>
    <property type="match status" value="1"/>
</dbReference>
<dbReference type="OrthoDB" id="6835762at2"/>
<keyword evidence="2" id="KW-1185">Reference proteome</keyword>
<protein>
    <submittedName>
        <fullName evidence="1">VirK protein</fullName>
    </submittedName>
</protein>
<comment type="caution">
    <text evidence="1">The sequence shown here is derived from an EMBL/GenBank/DDBJ whole genome shotgun (WGS) entry which is preliminary data.</text>
</comment>
<dbReference type="GO" id="GO:0006974">
    <property type="term" value="P:DNA damage response"/>
    <property type="evidence" value="ECO:0007669"/>
    <property type="project" value="TreeGrafter"/>
</dbReference>
<dbReference type="PATRIC" id="fig|505345.7.peg.2015"/>
<reference evidence="1 2" key="1">
    <citation type="submission" date="2014-11" db="EMBL/GenBank/DDBJ databases">
        <title>Pan-genome of Gallibacterium spp.</title>
        <authorList>
            <person name="Kudirkiene E."/>
            <person name="Bojesen A.M."/>
        </authorList>
    </citation>
    <scope>NUCLEOTIDE SEQUENCE [LARGE SCALE GENOMIC DNA]</scope>
    <source>
        <strain evidence="1 2">F151</strain>
    </source>
</reference>
<gene>
    <name evidence="1" type="ORF">QV01_10185</name>
</gene>
<organism evidence="1 2">
    <name type="scientific">Gallibacterium genomosp. 3</name>
    <dbReference type="NCBI Taxonomy" id="505345"/>
    <lineage>
        <taxon>Bacteria</taxon>
        <taxon>Pseudomonadati</taxon>
        <taxon>Pseudomonadota</taxon>
        <taxon>Gammaproteobacteria</taxon>
        <taxon>Pasteurellales</taxon>
        <taxon>Pasteurellaceae</taxon>
        <taxon>Gallibacterium</taxon>
    </lineage>
</organism>
<sequence>MSEQQPFTHFPTVREMYPLGQEKRLLKQIRHVLRYFWRRLASYQAGNQFIQFLNTHPVWLSVFQEHKHRFHTILFHYCDKRFSPMQRTRQLQNTFMMIEKLLGEERCQQLVTTGTIQLAELGNGLRLHLNINQIDPYEGLFSINIQDDTEQRYYDASFAIIEGNRLLIASMQGPKGENAAEIVKRLTKQLHGMRPMFMLVECFKWLAQHWQLQLVGIPHRYQTKIRLHGSKKIYMNYDEFWQENGATYQNDYWLLPLQVEQRSLEEIQSKKRSMYRKRYELFAQIEAGIQAHC</sequence>